<dbReference type="GO" id="GO:0016887">
    <property type="term" value="F:ATP hydrolysis activity"/>
    <property type="evidence" value="ECO:0007669"/>
    <property type="project" value="InterPro"/>
</dbReference>
<dbReference type="GO" id="GO:0030983">
    <property type="term" value="F:mismatched DNA binding"/>
    <property type="evidence" value="ECO:0007669"/>
    <property type="project" value="InterPro"/>
</dbReference>
<reference evidence="6 7" key="1">
    <citation type="submission" date="2019-03" db="EMBL/GenBank/DDBJ databases">
        <title>Rhodosporidium diobovatum UCD-FST 08-225 genome sequencing, assembly, and annotation.</title>
        <authorList>
            <person name="Fakankun I.U."/>
            <person name="Fristensky B."/>
            <person name="Levin D.B."/>
        </authorList>
    </citation>
    <scope>NUCLEOTIDE SEQUENCE [LARGE SCALE GENOMIC DNA]</scope>
    <source>
        <strain evidence="6 7">UCD-FST 08-225</strain>
    </source>
</reference>
<dbReference type="EMBL" id="SOZI01000113">
    <property type="protein sequence ID" value="TNY18994.1"/>
    <property type="molecule type" value="Genomic_DNA"/>
</dbReference>
<dbReference type="OrthoDB" id="429932at2759"/>
<dbReference type="PROSITE" id="PS00058">
    <property type="entry name" value="DNA_MISMATCH_REPAIR_1"/>
    <property type="match status" value="1"/>
</dbReference>
<gene>
    <name evidence="6" type="ORF">DMC30DRAFT_354647</name>
</gene>
<sequence length="954" mass="100496">MAPSSPGRAPIARLARRTASLVRSAVVVPSLQSILAELVHNSLDANTRSVHCSVDLDTWTIRCDDSGYGIPHSDLQLLARSSTGGDSCRSHLTSKHAPGDDGPASYGFRGEALASIRDLATLDILTRPLAARDDGAQTWHCVLRGERCLAFEQAQVDRTTPGTTVTVRDIFHKLPVRRRSLAKPAAQAALLASLRSTLASLALLHPHVAFSLTSTTTSLSSSSSGPRTLLNVARSIDGLVGRWRQLWGRAGVEKVSTFDEVELVPGGEEGGGRATDGMRARGFFSLSAAHSKAGQHVFVNSRPLAPATSLPHEVLNALLASSSFARFATSHLAIPAPGSSSSPKPAAATGKSPRRPAERHPVFVVALEVPGRVVDVSLEPEKSVVEFEDPARVERFLEQLTKRFLTLNGFLHITSTAPPPAPTLVPPRGPCATPPRGEKRTHARAAAAGAVENENEVAPRPAKRLSQRSAASAPVARPSLSLPAAGDDADAAAAQVQTWLDARTGEVWCVDGRTGNSWRAGRGPSARELGEEGYGGCGDWVRSGREGKVDRAALRTRREVRGGEEEEEVPRWLRESLEAWDNPIFPSAPIASVIPSLPPLPAPAAAGTLLASFRSTKRSALSTATSYKEPRLSARATADAFFRTAHPPAGLELPTLAPLGAPSPLGAGGAPISREQLAAAEFVAQVDTKYLLVRVPASSSSSSSGTSDDAHADDDKATLVLVDQHAASERVRIERLYDAVVGAVARGDRPASTRAQLGLVVSRAEYAALQDRWGRELERWGFEVDLEGGAGASAGAGAGEGEGEGAGGEYRQLTLTAVPSAVALRLLSPREPHLAQELVRAFVAQLDECGPAPAPAPAPAAARSGGAGWVAALRHAPRVLKDLLDSKACRGAVMFNDVLDHAQASKLLAQLSQTLFPGQCAHGRPSMVPVVRFSAGAAAATRAQREEVEWARFG</sequence>
<dbReference type="SUPFAM" id="SSF118116">
    <property type="entry name" value="DNA mismatch repair protein MutL"/>
    <property type="match status" value="1"/>
</dbReference>
<accession>A0A5C5FSQ6</accession>
<dbReference type="InterPro" id="IPR042120">
    <property type="entry name" value="MutL_C_dimsub"/>
</dbReference>
<dbReference type="SUPFAM" id="SSF54211">
    <property type="entry name" value="Ribosomal protein S5 domain 2-like"/>
    <property type="match status" value="1"/>
</dbReference>
<dbReference type="InterPro" id="IPR014721">
    <property type="entry name" value="Ribsml_uS5_D2-typ_fold_subgr"/>
</dbReference>
<evidence type="ECO:0000259" key="5">
    <source>
        <dbReference type="SMART" id="SM01340"/>
    </source>
</evidence>
<dbReference type="InterPro" id="IPR014790">
    <property type="entry name" value="MutL_C"/>
</dbReference>
<dbReference type="AlphaFoldDB" id="A0A5C5FSQ6"/>
<dbReference type="Gene3D" id="3.30.565.10">
    <property type="entry name" value="Histidine kinase-like ATPase, C-terminal domain"/>
    <property type="match status" value="1"/>
</dbReference>
<dbReference type="Pfam" id="PF01119">
    <property type="entry name" value="DNA_mis_repair"/>
    <property type="match status" value="1"/>
</dbReference>
<feature type="region of interest" description="Disordered" evidence="3">
    <location>
        <begin position="335"/>
        <end position="357"/>
    </location>
</feature>
<dbReference type="Gene3D" id="3.30.1370.100">
    <property type="entry name" value="MutL, C-terminal domain, regulatory subdomain"/>
    <property type="match status" value="1"/>
</dbReference>
<dbReference type="InterPro" id="IPR038973">
    <property type="entry name" value="MutL/Mlh/Pms-like"/>
</dbReference>
<proteinExistence type="inferred from homology"/>
<dbReference type="PANTHER" id="PTHR10073">
    <property type="entry name" value="DNA MISMATCH REPAIR PROTEIN MLH, PMS, MUTL"/>
    <property type="match status" value="1"/>
</dbReference>
<keyword evidence="7" id="KW-1185">Reference proteome</keyword>
<evidence type="ECO:0000256" key="1">
    <source>
        <dbReference type="ARBA" id="ARBA00006082"/>
    </source>
</evidence>
<feature type="region of interest" description="Disordered" evidence="3">
    <location>
        <begin position="432"/>
        <end position="483"/>
    </location>
</feature>
<dbReference type="GO" id="GO:0006298">
    <property type="term" value="P:mismatch repair"/>
    <property type="evidence" value="ECO:0007669"/>
    <property type="project" value="InterPro"/>
</dbReference>
<dbReference type="Gene3D" id="3.30.230.10">
    <property type="match status" value="1"/>
</dbReference>
<name>A0A5C5FSQ6_9BASI</name>
<evidence type="ECO:0000313" key="6">
    <source>
        <dbReference type="EMBL" id="TNY18994.1"/>
    </source>
</evidence>
<dbReference type="Proteomes" id="UP000311382">
    <property type="component" value="Unassembled WGS sequence"/>
</dbReference>
<comment type="similarity">
    <text evidence="1">Belongs to the DNA mismatch repair MutL/HexB family.</text>
</comment>
<dbReference type="InterPro" id="IPR020568">
    <property type="entry name" value="Ribosomal_Su5_D2-typ_SF"/>
</dbReference>
<dbReference type="GO" id="GO:0005524">
    <property type="term" value="F:ATP binding"/>
    <property type="evidence" value="ECO:0007669"/>
    <property type="project" value="InterPro"/>
</dbReference>
<evidence type="ECO:0000256" key="3">
    <source>
        <dbReference type="SAM" id="MobiDB-lite"/>
    </source>
</evidence>
<organism evidence="6 7">
    <name type="scientific">Rhodotorula diobovata</name>
    <dbReference type="NCBI Taxonomy" id="5288"/>
    <lineage>
        <taxon>Eukaryota</taxon>
        <taxon>Fungi</taxon>
        <taxon>Dikarya</taxon>
        <taxon>Basidiomycota</taxon>
        <taxon>Pucciniomycotina</taxon>
        <taxon>Microbotryomycetes</taxon>
        <taxon>Sporidiobolales</taxon>
        <taxon>Sporidiobolaceae</taxon>
        <taxon>Rhodotorula</taxon>
    </lineage>
</organism>
<dbReference type="PANTHER" id="PTHR10073:SF47">
    <property type="entry name" value="DNA MISMATCH REPAIR PROTEIN MLH3"/>
    <property type="match status" value="1"/>
</dbReference>
<feature type="compositionally biased region" description="Low complexity" evidence="3">
    <location>
        <begin position="468"/>
        <end position="483"/>
    </location>
</feature>
<dbReference type="InterPro" id="IPR037198">
    <property type="entry name" value="MutL_C_sf"/>
</dbReference>
<feature type="domain" description="DNA mismatch repair protein S5" evidence="5">
    <location>
        <begin position="243"/>
        <end position="406"/>
    </location>
</feature>
<dbReference type="SUPFAM" id="SSF55874">
    <property type="entry name" value="ATPase domain of HSP90 chaperone/DNA topoisomerase II/histidine kinase"/>
    <property type="match status" value="1"/>
</dbReference>
<dbReference type="Gene3D" id="3.30.1540.20">
    <property type="entry name" value="MutL, C-terminal domain, dimerisation subdomain"/>
    <property type="match status" value="1"/>
</dbReference>
<evidence type="ECO:0000256" key="2">
    <source>
        <dbReference type="ARBA" id="ARBA00022763"/>
    </source>
</evidence>
<dbReference type="SMART" id="SM00853">
    <property type="entry name" value="MutL_C"/>
    <property type="match status" value="1"/>
</dbReference>
<keyword evidence="2" id="KW-0227">DNA damage</keyword>
<dbReference type="STRING" id="5288.A0A5C5FSQ6"/>
<evidence type="ECO:0000313" key="7">
    <source>
        <dbReference type="Proteomes" id="UP000311382"/>
    </source>
</evidence>
<protein>
    <submittedName>
        <fullName evidence="6">DNA mismatch repair protein</fullName>
    </submittedName>
</protein>
<dbReference type="GO" id="GO:0061982">
    <property type="term" value="P:meiosis I cell cycle process"/>
    <property type="evidence" value="ECO:0007669"/>
    <property type="project" value="UniProtKB-ARBA"/>
</dbReference>
<comment type="caution">
    <text evidence="6">The sequence shown here is derived from an EMBL/GenBank/DDBJ whole genome shotgun (WGS) entry which is preliminary data.</text>
</comment>
<feature type="compositionally biased region" description="Low complexity" evidence="3">
    <location>
        <begin position="335"/>
        <end position="351"/>
    </location>
</feature>
<dbReference type="GO" id="GO:0140664">
    <property type="term" value="F:ATP-dependent DNA damage sensor activity"/>
    <property type="evidence" value="ECO:0007669"/>
    <property type="project" value="InterPro"/>
</dbReference>
<feature type="domain" description="MutL C-terminal dimerisation" evidence="4">
    <location>
        <begin position="682"/>
        <end position="899"/>
    </location>
</feature>
<dbReference type="InterPro" id="IPR014762">
    <property type="entry name" value="DNA_mismatch_repair_CS"/>
</dbReference>
<dbReference type="InterPro" id="IPR036890">
    <property type="entry name" value="HATPase_C_sf"/>
</dbReference>
<evidence type="ECO:0000259" key="4">
    <source>
        <dbReference type="SMART" id="SM00853"/>
    </source>
</evidence>
<dbReference type="InterPro" id="IPR042121">
    <property type="entry name" value="MutL_C_regsub"/>
</dbReference>
<dbReference type="GO" id="GO:0032300">
    <property type="term" value="C:mismatch repair complex"/>
    <property type="evidence" value="ECO:0007669"/>
    <property type="project" value="InterPro"/>
</dbReference>
<dbReference type="InterPro" id="IPR013507">
    <property type="entry name" value="DNA_mismatch_S5_2-like"/>
</dbReference>
<dbReference type="SMART" id="SM01340">
    <property type="entry name" value="DNA_mis_repair"/>
    <property type="match status" value="1"/>
</dbReference>
<feature type="compositionally biased region" description="Low complexity" evidence="3">
    <location>
        <begin position="444"/>
        <end position="458"/>
    </location>
</feature>